<keyword evidence="3" id="KW-1185">Reference proteome</keyword>
<sequence>MDELTAWKRFAETGRVEDYLRYARQMHAGPAAESAAAAMSVSQETDQYADHHNGDRASGTGT</sequence>
<gene>
    <name evidence="2" type="ORF">H9X81_08215</name>
</gene>
<proteinExistence type="predicted"/>
<evidence type="ECO:0008006" key="4">
    <source>
        <dbReference type="Google" id="ProtNLM"/>
    </source>
</evidence>
<reference evidence="2 3" key="1">
    <citation type="journal article" date="2021" name="Sci. Rep.">
        <title>The distribution of antibiotic resistance genes in chicken gut microbiota commensals.</title>
        <authorList>
            <person name="Juricova H."/>
            <person name="Matiasovicova J."/>
            <person name="Kubasova T."/>
            <person name="Cejkova D."/>
            <person name="Rychlik I."/>
        </authorList>
    </citation>
    <scope>NUCLEOTIDE SEQUENCE [LARGE SCALE GENOMIC DNA]</scope>
    <source>
        <strain evidence="2 3">An564</strain>
    </source>
</reference>
<name>A0ABS2GNY1_9FIRM</name>
<evidence type="ECO:0000313" key="3">
    <source>
        <dbReference type="Proteomes" id="UP000724149"/>
    </source>
</evidence>
<evidence type="ECO:0000313" key="2">
    <source>
        <dbReference type="EMBL" id="MBM6923671.1"/>
    </source>
</evidence>
<evidence type="ECO:0000256" key="1">
    <source>
        <dbReference type="SAM" id="MobiDB-lite"/>
    </source>
</evidence>
<protein>
    <recommendedName>
        <fullName evidence="4">YqzL-like protein</fullName>
    </recommendedName>
</protein>
<dbReference type="EMBL" id="JACSNR010000007">
    <property type="protein sequence ID" value="MBM6923671.1"/>
    <property type="molecule type" value="Genomic_DNA"/>
</dbReference>
<accession>A0ABS2GNY1</accession>
<feature type="region of interest" description="Disordered" evidence="1">
    <location>
        <begin position="30"/>
        <end position="62"/>
    </location>
</feature>
<dbReference type="RefSeq" id="WP_191392467.1">
    <property type="nucleotide sequence ID" value="NZ_JACSNR010000007.1"/>
</dbReference>
<organism evidence="2 3">
    <name type="scientific">Hydrogenoanaerobacterium saccharovorans</name>
    <dbReference type="NCBI Taxonomy" id="474960"/>
    <lineage>
        <taxon>Bacteria</taxon>
        <taxon>Bacillati</taxon>
        <taxon>Bacillota</taxon>
        <taxon>Clostridia</taxon>
        <taxon>Eubacteriales</taxon>
        <taxon>Oscillospiraceae</taxon>
        <taxon>Hydrogenoanaerobacterium</taxon>
    </lineage>
</organism>
<dbReference type="Proteomes" id="UP000724149">
    <property type="component" value="Unassembled WGS sequence"/>
</dbReference>
<comment type="caution">
    <text evidence="2">The sequence shown here is derived from an EMBL/GenBank/DDBJ whole genome shotgun (WGS) entry which is preliminary data.</text>
</comment>